<reference evidence="1 2" key="1">
    <citation type="submission" date="2019-05" db="EMBL/GenBank/DDBJ databases">
        <title>Another draft genome of Portunus trituberculatus and its Hox gene families provides insights of decapod evolution.</title>
        <authorList>
            <person name="Jeong J.-H."/>
            <person name="Song I."/>
            <person name="Kim S."/>
            <person name="Choi T."/>
            <person name="Kim D."/>
            <person name="Ryu S."/>
            <person name="Kim W."/>
        </authorList>
    </citation>
    <scope>NUCLEOTIDE SEQUENCE [LARGE SCALE GENOMIC DNA]</scope>
    <source>
        <tissue evidence="1">Muscle</tissue>
    </source>
</reference>
<evidence type="ECO:0000313" key="2">
    <source>
        <dbReference type="Proteomes" id="UP000324222"/>
    </source>
</evidence>
<dbReference type="EMBL" id="VSRR010034327">
    <property type="protein sequence ID" value="MPC72208.1"/>
    <property type="molecule type" value="Genomic_DNA"/>
</dbReference>
<name>A0A5B7HU05_PORTR</name>
<sequence>MARVTCDNYERTRDSLFTLLAKTEAASSQTASHKSCLSEERFNFRINGALEGRKSYLDSQTLILAVLDDQHPGCD</sequence>
<keyword evidence="2" id="KW-1185">Reference proteome</keyword>
<gene>
    <name evidence="1" type="ORF">E2C01_066506</name>
</gene>
<dbReference type="Proteomes" id="UP000324222">
    <property type="component" value="Unassembled WGS sequence"/>
</dbReference>
<dbReference type="AlphaFoldDB" id="A0A5B7HU05"/>
<proteinExistence type="predicted"/>
<organism evidence="1 2">
    <name type="scientific">Portunus trituberculatus</name>
    <name type="common">Swimming crab</name>
    <name type="synonym">Neptunus trituberculatus</name>
    <dbReference type="NCBI Taxonomy" id="210409"/>
    <lineage>
        <taxon>Eukaryota</taxon>
        <taxon>Metazoa</taxon>
        <taxon>Ecdysozoa</taxon>
        <taxon>Arthropoda</taxon>
        <taxon>Crustacea</taxon>
        <taxon>Multicrustacea</taxon>
        <taxon>Malacostraca</taxon>
        <taxon>Eumalacostraca</taxon>
        <taxon>Eucarida</taxon>
        <taxon>Decapoda</taxon>
        <taxon>Pleocyemata</taxon>
        <taxon>Brachyura</taxon>
        <taxon>Eubrachyura</taxon>
        <taxon>Portunoidea</taxon>
        <taxon>Portunidae</taxon>
        <taxon>Portuninae</taxon>
        <taxon>Portunus</taxon>
    </lineage>
</organism>
<evidence type="ECO:0000313" key="1">
    <source>
        <dbReference type="EMBL" id="MPC72208.1"/>
    </source>
</evidence>
<protein>
    <submittedName>
        <fullName evidence="1">Uncharacterized protein</fullName>
    </submittedName>
</protein>
<comment type="caution">
    <text evidence="1">The sequence shown here is derived from an EMBL/GenBank/DDBJ whole genome shotgun (WGS) entry which is preliminary data.</text>
</comment>
<accession>A0A5B7HU05</accession>